<dbReference type="PANTHER" id="PTHR22897">
    <property type="entry name" value="QUIESCIN Q6-RELATED SULFHYDRYL OXIDASE"/>
    <property type="match status" value="1"/>
</dbReference>
<dbReference type="Pfam" id="PF00085">
    <property type="entry name" value="Thioredoxin"/>
    <property type="match status" value="1"/>
</dbReference>
<dbReference type="InterPro" id="IPR036249">
    <property type="entry name" value="Thioredoxin-like_sf"/>
</dbReference>
<dbReference type="InterPro" id="IPR039798">
    <property type="entry name" value="Sulfhydryl_oxidase"/>
</dbReference>
<keyword evidence="4 8" id="KW-0274">FAD</keyword>
<keyword evidence="8" id="KW-0472">Membrane</keyword>
<dbReference type="GO" id="GO:0016971">
    <property type="term" value="F:flavin-dependent sulfhydryl oxidase activity"/>
    <property type="evidence" value="ECO:0007669"/>
    <property type="project" value="InterPro"/>
</dbReference>
<evidence type="ECO:0000256" key="8">
    <source>
        <dbReference type="RuleBase" id="RU371123"/>
    </source>
</evidence>
<dbReference type="GO" id="GO:0006457">
    <property type="term" value="P:protein folding"/>
    <property type="evidence" value="ECO:0007669"/>
    <property type="project" value="TreeGrafter"/>
</dbReference>
<evidence type="ECO:0000259" key="10">
    <source>
        <dbReference type="PROSITE" id="PS51324"/>
    </source>
</evidence>
<comment type="catalytic activity">
    <reaction evidence="8">
        <text>2 R'C(R)SH + O2 = R'C(R)S-S(R)CR' + H2O2</text>
        <dbReference type="Rhea" id="RHEA:17357"/>
        <dbReference type="ChEBI" id="CHEBI:15379"/>
        <dbReference type="ChEBI" id="CHEBI:16240"/>
        <dbReference type="ChEBI" id="CHEBI:16520"/>
        <dbReference type="ChEBI" id="CHEBI:17412"/>
        <dbReference type="EC" id="1.8.3.2"/>
    </reaction>
</comment>
<evidence type="ECO:0000313" key="12">
    <source>
        <dbReference type="EMBL" id="CAK7933961.1"/>
    </source>
</evidence>
<dbReference type="CDD" id="cd02961">
    <property type="entry name" value="PDI_a_family"/>
    <property type="match status" value="1"/>
</dbReference>
<evidence type="ECO:0000256" key="7">
    <source>
        <dbReference type="ARBA" id="ARBA00023180"/>
    </source>
</evidence>
<dbReference type="GO" id="GO:0005615">
    <property type="term" value="C:extracellular space"/>
    <property type="evidence" value="ECO:0007669"/>
    <property type="project" value="TreeGrafter"/>
</dbReference>
<accession>A0AAV1UHH7</accession>
<evidence type="ECO:0000256" key="6">
    <source>
        <dbReference type="ARBA" id="ARBA00023157"/>
    </source>
</evidence>
<dbReference type="Gene3D" id="3.40.30.10">
    <property type="entry name" value="Glutaredoxin"/>
    <property type="match status" value="1"/>
</dbReference>
<keyword evidence="2 8" id="KW-0285">Flavoprotein</keyword>
<evidence type="ECO:0000313" key="13">
    <source>
        <dbReference type="Proteomes" id="UP001162060"/>
    </source>
</evidence>
<dbReference type="PANTHER" id="PTHR22897:SF8">
    <property type="entry name" value="SULFHYDRYL OXIDASE"/>
    <property type="match status" value="1"/>
</dbReference>
<dbReference type="InterPro" id="IPR017905">
    <property type="entry name" value="ERV/ALR_sulphydryl_oxidase"/>
</dbReference>
<dbReference type="InterPro" id="IPR017937">
    <property type="entry name" value="Thioredoxin_CS"/>
</dbReference>
<keyword evidence="5 8" id="KW-0560">Oxidoreductase</keyword>
<organism evidence="12 13">
    <name type="scientific">Peronospora matthiolae</name>
    <dbReference type="NCBI Taxonomy" id="2874970"/>
    <lineage>
        <taxon>Eukaryota</taxon>
        <taxon>Sar</taxon>
        <taxon>Stramenopiles</taxon>
        <taxon>Oomycota</taxon>
        <taxon>Peronosporomycetes</taxon>
        <taxon>Peronosporales</taxon>
        <taxon>Peronosporaceae</taxon>
        <taxon>Peronospora</taxon>
    </lineage>
</organism>
<dbReference type="PROSITE" id="PS51324">
    <property type="entry name" value="ERV_ALR"/>
    <property type="match status" value="1"/>
</dbReference>
<proteinExistence type="predicted"/>
<keyword evidence="7" id="KW-0325">Glycoprotein</keyword>
<protein>
    <recommendedName>
        <fullName evidence="8">Sulfhydryl oxidase</fullName>
        <ecNumber evidence="8">1.8.3.2</ecNumber>
    </recommendedName>
</protein>
<comment type="caution">
    <text evidence="12">The sequence shown here is derived from an EMBL/GenBank/DDBJ whole genome shotgun (WGS) entry which is preliminary data.</text>
</comment>
<dbReference type="GO" id="GO:0003756">
    <property type="term" value="F:protein disulfide isomerase activity"/>
    <property type="evidence" value="ECO:0007669"/>
    <property type="project" value="TreeGrafter"/>
</dbReference>
<feature type="domain" description="Thioredoxin" evidence="11">
    <location>
        <begin position="4"/>
        <end position="150"/>
    </location>
</feature>
<comment type="cofactor">
    <cofactor evidence="1 8">
        <name>FAD</name>
        <dbReference type="ChEBI" id="CHEBI:57692"/>
    </cofactor>
</comment>
<dbReference type="EMBL" id="CAKLBY020000197">
    <property type="protein sequence ID" value="CAK7933961.1"/>
    <property type="molecule type" value="Genomic_DNA"/>
</dbReference>
<dbReference type="SUPFAM" id="SSF52833">
    <property type="entry name" value="Thioredoxin-like"/>
    <property type="match status" value="1"/>
</dbReference>
<dbReference type="Pfam" id="PF04777">
    <property type="entry name" value="Evr1_Alr"/>
    <property type="match status" value="1"/>
</dbReference>
<evidence type="ECO:0000256" key="1">
    <source>
        <dbReference type="ARBA" id="ARBA00001974"/>
    </source>
</evidence>
<evidence type="ECO:0000259" key="11">
    <source>
        <dbReference type="PROSITE" id="PS51352"/>
    </source>
</evidence>
<dbReference type="AlphaFoldDB" id="A0AAV1UHH7"/>
<dbReference type="PROSITE" id="PS00194">
    <property type="entry name" value="THIOREDOXIN_1"/>
    <property type="match status" value="1"/>
</dbReference>
<feature type="domain" description="ERV/ALR sulfhydryl oxidase" evidence="10">
    <location>
        <begin position="290"/>
        <end position="402"/>
    </location>
</feature>
<keyword evidence="6" id="KW-1015">Disulfide bond</keyword>
<dbReference type="PROSITE" id="PS51352">
    <property type="entry name" value="THIOREDOXIN_2"/>
    <property type="match status" value="1"/>
</dbReference>
<name>A0AAV1UHH7_9STRA</name>
<sequence>MGSFLSVAVLVLFKLISCTAAVGHIRVDGGPLFNNSKYVEHLDSSNFGAMVNDTQVIWLVDFYSPWCPHCQHFAPIWDEVSTLYKDVSSIVFGAVDCSKQNQICDNEGVHSYPGVKMYHVSPDVEAPIVMPPEELQLAKYIVVWIEQTLEVNGVLSLLDTHAVYPEVTRPSELKKTFGDPVEPLNDDRSLDMKLKRLKDAGTTALFTFEDGFFMGTTVLEGERYDAAVTWVRALAATFPRKENRDALTVLVEEMKRREKWTQAEWSELIDKWKATANAMSSPAHLFRDKDDLALCTTATCGLWTLFHTITLSDAYSTSRPEQWKPSEVMSAVRLVVKHFFGCDECKRHFLKVNTNSLMRKLALRDEDGPDAVAFWMWTIHNIVNEITGKPMWPTQLSCPQCYAAGNMSLTLNPAQLNEEDIVAYVRDIYEFEDKLILEQRSHVAAPWLPLRSIAIAALLIVVFATVFQLCKHRLFKSHFKTRDHIA</sequence>
<dbReference type="Gene3D" id="1.20.120.310">
    <property type="entry name" value="ERV/ALR sulfhydryl oxidase domain"/>
    <property type="match status" value="1"/>
</dbReference>
<dbReference type="Proteomes" id="UP001162060">
    <property type="component" value="Unassembled WGS sequence"/>
</dbReference>
<dbReference type="InterPro" id="IPR013766">
    <property type="entry name" value="Thioredoxin_domain"/>
</dbReference>
<dbReference type="InterPro" id="IPR036774">
    <property type="entry name" value="ERV/ALR_sulphydryl_oxid_sf"/>
</dbReference>
<feature type="signal peptide" evidence="9">
    <location>
        <begin position="1"/>
        <end position="20"/>
    </location>
</feature>
<evidence type="ECO:0000256" key="5">
    <source>
        <dbReference type="ARBA" id="ARBA00023002"/>
    </source>
</evidence>
<feature type="transmembrane region" description="Helical" evidence="8">
    <location>
        <begin position="447"/>
        <end position="470"/>
    </location>
</feature>
<evidence type="ECO:0000256" key="4">
    <source>
        <dbReference type="ARBA" id="ARBA00022827"/>
    </source>
</evidence>
<keyword evidence="8" id="KW-1133">Transmembrane helix</keyword>
<feature type="chain" id="PRO_5043449502" description="Sulfhydryl oxidase" evidence="9">
    <location>
        <begin position="21"/>
        <end position="486"/>
    </location>
</feature>
<evidence type="ECO:0000256" key="9">
    <source>
        <dbReference type="SAM" id="SignalP"/>
    </source>
</evidence>
<dbReference type="SUPFAM" id="SSF69000">
    <property type="entry name" value="FAD-dependent thiol oxidase"/>
    <property type="match status" value="1"/>
</dbReference>
<evidence type="ECO:0000256" key="3">
    <source>
        <dbReference type="ARBA" id="ARBA00022729"/>
    </source>
</evidence>
<dbReference type="GO" id="GO:0000139">
    <property type="term" value="C:Golgi membrane"/>
    <property type="evidence" value="ECO:0007669"/>
    <property type="project" value="TreeGrafter"/>
</dbReference>
<keyword evidence="8" id="KW-0812">Transmembrane</keyword>
<keyword evidence="3 9" id="KW-0732">Signal</keyword>
<dbReference type="EC" id="1.8.3.2" evidence="8"/>
<evidence type="ECO:0000256" key="2">
    <source>
        <dbReference type="ARBA" id="ARBA00022630"/>
    </source>
</evidence>
<gene>
    <name evidence="12" type="ORF">PM001_LOCUS19111</name>
</gene>
<reference evidence="12" key="1">
    <citation type="submission" date="2024-01" db="EMBL/GenBank/DDBJ databases">
        <authorList>
            <person name="Webb A."/>
        </authorList>
    </citation>
    <scope>NUCLEOTIDE SEQUENCE</scope>
    <source>
        <strain evidence="12">Pm1</strain>
    </source>
</reference>